<name>M2AFX5_9BACT</name>
<evidence type="ECO:0000313" key="2">
    <source>
        <dbReference type="Proteomes" id="UP000011529"/>
    </source>
</evidence>
<organism evidence="1 2">
    <name type="scientific">Rhodopirellula europaea 6C</name>
    <dbReference type="NCBI Taxonomy" id="1263867"/>
    <lineage>
        <taxon>Bacteria</taxon>
        <taxon>Pseudomonadati</taxon>
        <taxon>Planctomycetota</taxon>
        <taxon>Planctomycetia</taxon>
        <taxon>Pirellulales</taxon>
        <taxon>Pirellulaceae</taxon>
        <taxon>Rhodopirellula</taxon>
    </lineage>
</organism>
<dbReference type="EMBL" id="ANMO01000142">
    <property type="protein sequence ID" value="EMB15990.1"/>
    <property type="molecule type" value="Genomic_DNA"/>
</dbReference>
<sequence>MAGERWSRESVLLTARFVPKHRRGCHVGHGLRAL</sequence>
<protein>
    <submittedName>
        <fullName evidence="1">Uncharacterized protein</fullName>
    </submittedName>
</protein>
<reference evidence="1" key="2">
    <citation type="journal article" date="2013" name="Mar. Genomics">
        <title>Expression of sulfatases in Rhodopirellula baltica and the diversity of sulfatases in the genus Rhodopirellula.</title>
        <authorList>
            <person name="Wegner C.E."/>
            <person name="Richter-Heitmann T."/>
            <person name="Klindworth A."/>
            <person name="Klockow C."/>
            <person name="Richter M."/>
            <person name="Achstetter T."/>
            <person name="Glockner F.O."/>
            <person name="Harder J."/>
        </authorList>
    </citation>
    <scope>NUCLEOTIDE SEQUENCE [LARGE SCALE GENOMIC DNA]</scope>
    <source>
        <strain evidence="1">6C</strain>
    </source>
</reference>
<evidence type="ECO:0000313" key="1">
    <source>
        <dbReference type="EMBL" id="EMB15990.1"/>
    </source>
</evidence>
<gene>
    <name evidence="1" type="ORF">RE6C_03248</name>
</gene>
<accession>M2AFX5</accession>
<dbReference type="AlphaFoldDB" id="M2AFX5"/>
<reference evidence="1" key="1">
    <citation type="submission" date="2012-11" db="EMBL/GenBank/DDBJ databases">
        <title>Permanent draft genomes of Rhodopirellula europaea strain SH398 and 6C.</title>
        <authorList>
            <person name="Richter M."/>
            <person name="Richter-Heitmann T."/>
            <person name="Frank C."/>
            <person name="Harder J."/>
            <person name="Glockner F.O."/>
        </authorList>
    </citation>
    <scope>NUCLEOTIDE SEQUENCE</scope>
    <source>
        <strain evidence="1">6C</strain>
    </source>
</reference>
<dbReference type="Proteomes" id="UP000011529">
    <property type="component" value="Unassembled WGS sequence"/>
</dbReference>
<proteinExistence type="predicted"/>
<comment type="caution">
    <text evidence="1">The sequence shown here is derived from an EMBL/GenBank/DDBJ whole genome shotgun (WGS) entry which is preliminary data.</text>
</comment>
<keyword evidence="2" id="KW-1185">Reference proteome</keyword>